<feature type="transmembrane region" description="Helical" evidence="1">
    <location>
        <begin position="91"/>
        <end position="108"/>
    </location>
</feature>
<evidence type="ECO:0000313" key="3">
    <source>
        <dbReference type="EMBL" id="OGL72944.1"/>
    </source>
</evidence>
<dbReference type="GO" id="GO:0016747">
    <property type="term" value="F:acyltransferase activity, transferring groups other than amino-acyl groups"/>
    <property type="evidence" value="ECO:0007669"/>
    <property type="project" value="InterPro"/>
</dbReference>
<feature type="transmembrane region" description="Helical" evidence="1">
    <location>
        <begin position="52"/>
        <end position="70"/>
    </location>
</feature>
<dbReference type="PANTHER" id="PTHR23028:SF53">
    <property type="entry name" value="ACYL_TRANSF_3 DOMAIN-CONTAINING PROTEIN"/>
    <property type="match status" value="1"/>
</dbReference>
<name>A0A1F7U5B4_9BACT</name>
<feature type="domain" description="Acyltransferase 3" evidence="2">
    <location>
        <begin position="14"/>
        <end position="338"/>
    </location>
</feature>
<gene>
    <name evidence="3" type="ORF">A3C96_01695</name>
</gene>
<dbReference type="EMBL" id="MGEA01000075">
    <property type="protein sequence ID" value="OGL72944.1"/>
    <property type="molecule type" value="Genomic_DNA"/>
</dbReference>
<dbReference type="AlphaFoldDB" id="A0A1F7U5B4"/>
<feature type="transmembrane region" description="Helical" evidence="1">
    <location>
        <begin position="120"/>
        <end position="143"/>
    </location>
</feature>
<dbReference type="PANTHER" id="PTHR23028">
    <property type="entry name" value="ACETYLTRANSFERASE"/>
    <property type="match status" value="1"/>
</dbReference>
<feature type="transmembrane region" description="Helical" evidence="1">
    <location>
        <begin position="155"/>
        <end position="182"/>
    </location>
</feature>
<feature type="transmembrane region" description="Helical" evidence="1">
    <location>
        <begin position="323"/>
        <end position="344"/>
    </location>
</feature>
<keyword evidence="1" id="KW-1133">Transmembrane helix</keyword>
<comment type="caution">
    <text evidence="3">The sequence shown here is derived from an EMBL/GenBank/DDBJ whole genome shotgun (WGS) entry which is preliminary data.</text>
</comment>
<reference evidence="3 4" key="1">
    <citation type="journal article" date="2016" name="Nat. Commun.">
        <title>Thousands of microbial genomes shed light on interconnected biogeochemical processes in an aquifer system.</title>
        <authorList>
            <person name="Anantharaman K."/>
            <person name="Brown C.T."/>
            <person name="Hug L.A."/>
            <person name="Sharon I."/>
            <person name="Castelle C.J."/>
            <person name="Probst A.J."/>
            <person name="Thomas B.C."/>
            <person name="Singh A."/>
            <person name="Wilkins M.J."/>
            <person name="Karaoz U."/>
            <person name="Brodie E.L."/>
            <person name="Williams K.H."/>
            <person name="Hubbard S.S."/>
            <person name="Banfield J.F."/>
        </authorList>
    </citation>
    <scope>NUCLEOTIDE SEQUENCE [LARGE SCALE GENOMIC DNA]</scope>
</reference>
<evidence type="ECO:0000256" key="1">
    <source>
        <dbReference type="SAM" id="Phobius"/>
    </source>
</evidence>
<evidence type="ECO:0000259" key="2">
    <source>
        <dbReference type="Pfam" id="PF01757"/>
    </source>
</evidence>
<dbReference type="GO" id="GO:0016020">
    <property type="term" value="C:membrane"/>
    <property type="evidence" value="ECO:0007669"/>
    <property type="project" value="TreeGrafter"/>
</dbReference>
<feature type="transmembrane region" description="Helical" evidence="1">
    <location>
        <begin position="282"/>
        <end position="303"/>
    </location>
</feature>
<dbReference type="GO" id="GO:0000271">
    <property type="term" value="P:polysaccharide biosynthetic process"/>
    <property type="evidence" value="ECO:0007669"/>
    <property type="project" value="TreeGrafter"/>
</dbReference>
<feature type="transmembrane region" description="Helical" evidence="1">
    <location>
        <begin position="12"/>
        <end position="32"/>
    </location>
</feature>
<feature type="transmembrane region" description="Helical" evidence="1">
    <location>
        <begin position="251"/>
        <end position="270"/>
    </location>
</feature>
<sequence length="388" mass="44508">MPKNSIADDNHYLPFIDGLRGIAILMVVWFHLSGRHHDVDYGPFLNTFIDQAALGVQLFFVISAFTLFHASGARFRTDRFPKLSFYIRRMFRILPFWWIMVFVYARLGGIHDVSRILENIFLYFGFTRYHYALDLIPVGWTIFVEETFYAMMPFLLAHVTGLAAAFRFWLATMLIAVSWKFVATSLQLPTANHFLIAFPLAHWWTFAIGIIIYFIFKDHRPAVEAFFRKWWSLVLFGLFLAYALLGNAMLWTSVALACLVPASFAGHGTIGKIARHPLLMRFGGYCYSIYLLHWIIIDALRPAQDWVFGAINLGRYALELRLVLWFPVVAAVCLGCGWAAFTFIEKPCVNLGKLTVKGVSAWLASRPPARQLAMVRVIESEEELRVNK</sequence>
<feature type="transmembrane region" description="Helical" evidence="1">
    <location>
        <begin position="194"/>
        <end position="216"/>
    </location>
</feature>
<keyword evidence="1" id="KW-0472">Membrane</keyword>
<proteinExistence type="predicted"/>
<organism evidence="3 4">
    <name type="scientific">Candidatus Uhrbacteria bacterium RIFCSPHIGHO2_02_FULL_60_10</name>
    <dbReference type="NCBI Taxonomy" id="1802392"/>
    <lineage>
        <taxon>Bacteria</taxon>
        <taxon>Candidatus Uhriibacteriota</taxon>
    </lineage>
</organism>
<evidence type="ECO:0000313" key="4">
    <source>
        <dbReference type="Proteomes" id="UP000177088"/>
    </source>
</evidence>
<feature type="transmembrane region" description="Helical" evidence="1">
    <location>
        <begin position="228"/>
        <end position="245"/>
    </location>
</feature>
<dbReference type="InterPro" id="IPR002656">
    <property type="entry name" value="Acyl_transf_3_dom"/>
</dbReference>
<keyword evidence="1" id="KW-0812">Transmembrane</keyword>
<dbReference type="Proteomes" id="UP000177088">
    <property type="component" value="Unassembled WGS sequence"/>
</dbReference>
<dbReference type="InterPro" id="IPR050879">
    <property type="entry name" value="Acyltransferase_3"/>
</dbReference>
<dbReference type="Pfam" id="PF01757">
    <property type="entry name" value="Acyl_transf_3"/>
    <property type="match status" value="1"/>
</dbReference>
<accession>A0A1F7U5B4</accession>
<protein>
    <recommendedName>
        <fullName evidence="2">Acyltransferase 3 domain-containing protein</fullName>
    </recommendedName>
</protein>